<feature type="transmembrane region" description="Helical" evidence="8">
    <location>
        <begin position="42"/>
        <end position="65"/>
    </location>
</feature>
<evidence type="ECO:0000256" key="7">
    <source>
        <dbReference type="ARBA" id="ARBA00023211"/>
    </source>
</evidence>
<evidence type="ECO:0000256" key="2">
    <source>
        <dbReference type="ARBA" id="ARBA00022475"/>
    </source>
</evidence>
<keyword evidence="7 8" id="KW-0464">Manganese</keyword>
<name>A0A841RST2_9BACI</name>
<feature type="transmembrane region" description="Helical" evidence="8">
    <location>
        <begin position="71"/>
        <end position="93"/>
    </location>
</feature>
<dbReference type="InterPro" id="IPR022929">
    <property type="entry name" value="Put_MntP"/>
</dbReference>
<evidence type="ECO:0000313" key="10">
    <source>
        <dbReference type="Proteomes" id="UP000572212"/>
    </source>
</evidence>
<evidence type="ECO:0000256" key="6">
    <source>
        <dbReference type="ARBA" id="ARBA00023136"/>
    </source>
</evidence>
<keyword evidence="1 8" id="KW-0813">Transport</keyword>
<feature type="transmembrane region" description="Helical" evidence="8">
    <location>
        <begin position="161"/>
        <end position="182"/>
    </location>
</feature>
<feature type="transmembrane region" description="Helical" evidence="8">
    <location>
        <begin position="132"/>
        <end position="154"/>
    </location>
</feature>
<keyword evidence="6 8" id="KW-0472">Membrane</keyword>
<dbReference type="Proteomes" id="UP000572212">
    <property type="component" value="Unassembled WGS sequence"/>
</dbReference>
<keyword evidence="2 8" id="KW-1003">Cell membrane</keyword>
<dbReference type="Pfam" id="PF02659">
    <property type="entry name" value="Mntp"/>
    <property type="match status" value="1"/>
</dbReference>
<evidence type="ECO:0000313" key="9">
    <source>
        <dbReference type="EMBL" id="MBB6514265.1"/>
    </source>
</evidence>
<comment type="caution">
    <text evidence="9">The sequence shown here is derived from an EMBL/GenBank/DDBJ whole genome shotgun (WGS) entry which is preliminary data.</text>
</comment>
<dbReference type="PANTHER" id="PTHR35529">
    <property type="entry name" value="MANGANESE EFFLUX PUMP MNTP-RELATED"/>
    <property type="match status" value="1"/>
</dbReference>
<keyword evidence="10" id="KW-1185">Reference proteome</keyword>
<protein>
    <recommendedName>
        <fullName evidence="8">Putative manganese efflux pump MntP</fullName>
    </recommendedName>
</protein>
<proteinExistence type="inferred from homology"/>
<dbReference type="HAMAP" id="MF_01521">
    <property type="entry name" value="MntP_pump"/>
    <property type="match status" value="1"/>
</dbReference>
<dbReference type="EMBL" id="JACHON010000028">
    <property type="protein sequence ID" value="MBB6514265.1"/>
    <property type="molecule type" value="Genomic_DNA"/>
</dbReference>
<organism evidence="9 10">
    <name type="scientific">Gracilibacillus halotolerans</name>
    <dbReference type="NCBI Taxonomy" id="74386"/>
    <lineage>
        <taxon>Bacteria</taxon>
        <taxon>Bacillati</taxon>
        <taxon>Bacillota</taxon>
        <taxon>Bacilli</taxon>
        <taxon>Bacillales</taxon>
        <taxon>Bacillaceae</taxon>
        <taxon>Gracilibacillus</taxon>
    </lineage>
</organism>
<sequence length="183" mass="19419">MATIHFNDFTTIFMMALALGMDAFSVGLALGLQQLRLKRIALIGFTVGIFHVLMPFIGIILGSFMSTKLEGIAVVIAGILLCGIGAQMIFQTFQQKSKQVLAPAGFGLVLFAISVSLDSFPVGLSLGLSGAVAFFILIIFGIVTCSLTWLALLIGRRANHLLGAYSEVIGGSILFGFGLLLLF</sequence>
<comment type="similarity">
    <text evidence="8">Belongs to the MntP (TC 9.B.29) family.</text>
</comment>
<evidence type="ECO:0000256" key="3">
    <source>
        <dbReference type="ARBA" id="ARBA00022692"/>
    </source>
</evidence>
<gene>
    <name evidence="8" type="primary">mntP</name>
    <name evidence="9" type="ORF">GGQ92_003088</name>
</gene>
<feature type="transmembrane region" description="Helical" evidence="8">
    <location>
        <begin position="12"/>
        <end position="30"/>
    </location>
</feature>
<evidence type="ECO:0000256" key="1">
    <source>
        <dbReference type="ARBA" id="ARBA00022448"/>
    </source>
</evidence>
<dbReference type="RefSeq" id="WP_246384545.1">
    <property type="nucleotide sequence ID" value="NZ_BAAACU010000010.1"/>
</dbReference>
<accession>A0A841RST2</accession>
<dbReference type="GO" id="GO:0005886">
    <property type="term" value="C:plasma membrane"/>
    <property type="evidence" value="ECO:0007669"/>
    <property type="project" value="UniProtKB-SubCell"/>
</dbReference>
<comment type="function">
    <text evidence="8">Probably functions as a manganese efflux pump.</text>
</comment>
<comment type="subcellular location">
    <subcellularLocation>
        <location evidence="8">Cell membrane</location>
        <topology evidence="8">Multi-pass membrane protein</topology>
    </subcellularLocation>
</comment>
<evidence type="ECO:0000256" key="5">
    <source>
        <dbReference type="ARBA" id="ARBA00023065"/>
    </source>
</evidence>
<reference evidence="9 10" key="1">
    <citation type="submission" date="2020-08" db="EMBL/GenBank/DDBJ databases">
        <title>Genomic Encyclopedia of Type Strains, Phase IV (KMG-IV): sequencing the most valuable type-strain genomes for metagenomic binning, comparative biology and taxonomic classification.</title>
        <authorList>
            <person name="Goeker M."/>
        </authorList>
    </citation>
    <scope>NUCLEOTIDE SEQUENCE [LARGE SCALE GENOMIC DNA]</scope>
    <source>
        <strain evidence="9 10">DSM 11805</strain>
    </source>
</reference>
<keyword evidence="5 8" id="KW-0406">Ion transport</keyword>
<feature type="transmembrane region" description="Helical" evidence="8">
    <location>
        <begin position="100"/>
        <end position="120"/>
    </location>
</feature>
<evidence type="ECO:0000256" key="8">
    <source>
        <dbReference type="HAMAP-Rule" id="MF_01521"/>
    </source>
</evidence>
<keyword evidence="4 8" id="KW-1133">Transmembrane helix</keyword>
<dbReference type="GO" id="GO:0005384">
    <property type="term" value="F:manganese ion transmembrane transporter activity"/>
    <property type="evidence" value="ECO:0007669"/>
    <property type="project" value="UniProtKB-UniRule"/>
</dbReference>
<keyword evidence="3 8" id="KW-0812">Transmembrane</keyword>
<dbReference type="PANTHER" id="PTHR35529:SF1">
    <property type="entry name" value="MANGANESE EFFLUX PUMP MNTP-RELATED"/>
    <property type="match status" value="1"/>
</dbReference>
<dbReference type="AlphaFoldDB" id="A0A841RST2"/>
<evidence type="ECO:0000256" key="4">
    <source>
        <dbReference type="ARBA" id="ARBA00022989"/>
    </source>
</evidence>
<dbReference type="InterPro" id="IPR003810">
    <property type="entry name" value="Mntp/YtaF"/>
</dbReference>